<proteinExistence type="predicted"/>
<dbReference type="WBParaSite" id="GPUH_0000954901-mRNA-1">
    <property type="protein sequence ID" value="GPUH_0000954901-mRNA-1"/>
    <property type="gene ID" value="GPUH_0000954901"/>
</dbReference>
<accession>A0A183DLE7</accession>
<dbReference type="Proteomes" id="UP000271098">
    <property type="component" value="Unassembled WGS sequence"/>
</dbReference>
<dbReference type="EMBL" id="UYRT01031646">
    <property type="protein sequence ID" value="VDK73636.1"/>
    <property type="molecule type" value="Genomic_DNA"/>
</dbReference>
<keyword evidence="3" id="KW-1185">Reference proteome</keyword>
<reference evidence="4" key="1">
    <citation type="submission" date="2016-06" db="UniProtKB">
        <authorList>
            <consortium name="WormBaseParasite"/>
        </authorList>
    </citation>
    <scope>IDENTIFICATION</scope>
</reference>
<feature type="domain" description="DUF7658" evidence="1">
    <location>
        <begin position="1"/>
        <end position="109"/>
    </location>
</feature>
<name>A0A183DLE7_9BILA</name>
<dbReference type="OrthoDB" id="5830959at2759"/>
<evidence type="ECO:0000313" key="4">
    <source>
        <dbReference type="WBParaSite" id="GPUH_0000954901-mRNA-1"/>
    </source>
</evidence>
<evidence type="ECO:0000259" key="1">
    <source>
        <dbReference type="Pfam" id="PF24678"/>
    </source>
</evidence>
<gene>
    <name evidence="2" type="ORF">GPUH_LOCUS9540</name>
</gene>
<sequence length="110" mass="12177">MRPFPDQTSGSFMADLSLSDVNSEGIRQQIISSCKCRSYGVIANEVHFADLIPGTGEPGSTQAMAGTLNQHVPTDNMFTTSQDIDKKFEVFPEVHMKSEPIYKTAAEYER</sequence>
<evidence type="ECO:0000313" key="3">
    <source>
        <dbReference type="Proteomes" id="UP000271098"/>
    </source>
</evidence>
<protein>
    <submittedName>
        <fullName evidence="4">Tubulin_C domain-containing protein</fullName>
    </submittedName>
</protein>
<organism evidence="4">
    <name type="scientific">Gongylonema pulchrum</name>
    <dbReference type="NCBI Taxonomy" id="637853"/>
    <lineage>
        <taxon>Eukaryota</taxon>
        <taxon>Metazoa</taxon>
        <taxon>Ecdysozoa</taxon>
        <taxon>Nematoda</taxon>
        <taxon>Chromadorea</taxon>
        <taxon>Rhabditida</taxon>
        <taxon>Spirurina</taxon>
        <taxon>Spiruromorpha</taxon>
        <taxon>Spiruroidea</taxon>
        <taxon>Gongylonematidae</taxon>
        <taxon>Gongylonema</taxon>
    </lineage>
</organism>
<reference evidence="2 3" key="2">
    <citation type="submission" date="2018-11" db="EMBL/GenBank/DDBJ databases">
        <authorList>
            <consortium name="Pathogen Informatics"/>
        </authorList>
    </citation>
    <scope>NUCLEOTIDE SEQUENCE [LARGE SCALE GENOMIC DNA]</scope>
</reference>
<dbReference type="Pfam" id="PF24678">
    <property type="entry name" value="DUF7658"/>
    <property type="match status" value="1"/>
</dbReference>
<dbReference type="InterPro" id="IPR056075">
    <property type="entry name" value="DUF7658"/>
</dbReference>
<dbReference type="AlphaFoldDB" id="A0A183DLE7"/>
<evidence type="ECO:0000313" key="2">
    <source>
        <dbReference type="EMBL" id="VDK73636.1"/>
    </source>
</evidence>